<reference evidence="2" key="1">
    <citation type="journal article" date="2023" name="Nat. Plants">
        <title>Single-cell RNA sequencing provides a high-resolution roadmap for understanding the multicellular compartmentation of specialized metabolism.</title>
        <authorList>
            <person name="Sun S."/>
            <person name="Shen X."/>
            <person name="Li Y."/>
            <person name="Li Y."/>
            <person name="Wang S."/>
            <person name="Li R."/>
            <person name="Zhang H."/>
            <person name="Shen G."/>
            <person name="Guo B."/>
            <person name="Wei J."/>
            <person name="Xu J."/>
            <person name="St-Pierre B."/>
            <person name="Chen S."/>
            <person name="Sun C."/>
        </authorList>
    </citation>
    <scope>NUCLEOTIDE SEQUENCE [LARGE SCALE GENOMIC DNA]</scope>
</reference>
<proteinExistence type="predicted"/>
<dbReference type="EMBL" id="CM044706">
    <property type="protein sequence ID" value="KAI5658855.1"/>
    <property type="molecule type" value="Genomic_DNA"/>
</dbReference>
<comment type="caution">
    <text evidence="1">The sequence shown here is derived from an EMBL/GenBank/DDBJ whole genome shotgun (WGS) entry which is preliminary data.</text>
</comment>
<organism evidence="1 2">
    <name type="scientific">Catharanthus roseus</name>
    <name type="common">Madagascar periwinkle</name>
    <name type="synonym">Vinca rosea</name>
    <dbReference type="NCBI Taxonomy" id="4058"/>
    <lineage>
        <taxon>Eukaryota</taxon>
        <taxon>Viridiplantae</taxon>
        <taxon>Streptophyta</taxon>
        <taxon>Embryophyta</taxon>
        <taxon>Tracheophyta</taxon>
        <taxon>Spermatophyta</taxon>
        <taxon>Magnoliopsida</taxon>
        <taxon>eudicotyledons</taxon>
        <taxon>Gunneridae</taxon>
        <taxon>Pentapetalae</taxon>
        <taxon>asterids</taxon>
        <taxon>lamiids</taxon>
        <taxon>Gentianales</taxon>
        <taxon>Apocynaceae</taxon>
        <taxon>Rauvolfioideae</taxon>
        <taxon>Vinceae</taxon>
        <taxon>Catharanthinae</taxon>
        <taxon>Catharanthus</taxon>
    </lineage>
</organism>
<gene>
    <name evidence="1" type="ORF">M9H77_27648</name>
</gene>
<sequence length="657" mass="73468">MNSRWIFQKLTPPFSSWISSFRVLSSAALFSSQTPKYSLNYAETSTLLSVCRREGNLRLGSSLHASVIKDLQLYNLNLPYNFLNALVVWNSVIAMYWKCGELGNALKVFDDMTVRDTISWNSIISGFLANGEFELGFGYFKEMLGSVIYRFDQASLTAVLSACDGIDYLGVCKMLHGLVTSAGYDTEITVGNALITSYFKCSCFDSGRRVFDEIMERNVITWTAVISGLVQNEFYEEGFNLFVKMRSGLVSPNYLTYLSALSSCAGLQALKEGCQIHAIVWKLGIQSDMCVESALMDMYSKCGSLDDAWRIFKLAQMTDEVSMTVLLVGFAQNGFEDEAIQIFVKMVKEGIEIDANTISAVLGVFDTGTSLGLGKQVHSLVIKKAFGANIYVNNGLINMYSKCGELEESVKVFTKMQQKNQVSWNSIIAAYARHGDGFKALLLYEEMKSQALKPTDVTFLSLLHACSHVGLVHRGMEFFDSMQKLYRITPRMEHYACVVDLLGRAGLLNEANSFIKGLPMKPNALVWQALLGACGIHGNMKMGKYAADQLAIAAPDSPVPYVLMANIYSSRGKWKERARTIRQMKEVGVAKQTGISWIEIERKIHSFVVADQMHPQSDAIYGILLLLLRHMRDEGYHMLDKMFILNYIEEAENASYM</sequence>
<name>A0ACC0ADB3_CATRO</name>
<accession>A0ACC0ADB3</accession>
<evidence type="ECO:0000313" key="1">
    <source>
        <dbReference type="EMBL" id="KAI5658855.1"/>
    </source>
</evidence>
<keyword evidence="2" id="KW-1185">Reference proteome</keyword>
<evidence type="ECO:0000313" key="2">
    <source>
        <dbReference type="Proteomes" id="UP001060085"/>
    </source>
</evidence>
<dbReference type="Proteomes" id="UP001060085">
    <property type="component" value="Linkage Group LG06"/>
</dbReference>
<protein>
    <submittedName>
        <fullName evidence="1">Uncharacterized protein</fullName>
    </submittedName>
</protein>